<feature type="domain" description="Glutamate-ammonia ligase adenylyltransferase repeated" evidence="8">
    <location>
        <begin position="576"/>
        <end position="809"/>
    </location>
</feature>
<gene>
    <name evidence="7 10" type="primary">glnE</name>
    <name evidence="10" type="ORF">NMK_2543</name>
</gene>
<dbReference type="EMBL" id="BDOQ01000013">
    <property type="protein sequence ID" value="GBG14942.1"/>
    <property type="molecule type" value="Genomic_DNA"/>
</dbReference>
<dbReference type="PANTHER" id="PTHR30621:SF0">
    <property type="entry name" value="BIFUNCTIONAL GLUTAMINE SYNTHETASE ADENYLYLTRANSFERASE_ADENYLYL-REMOVING ENZYME"/>
    <property type="match status" value="1"/>
</dbReference>
<evidence type="ECO:0000256" key="6">
    <source>
        <dbReference type="ARBA" id="ARBA00023268"/>
    </source>
</evidence>
<dbReference type="InterPro" id="IPR013546">
    <property type="entry name" value="PII_UdlTrfase/GS_AdlTrfase"/>
</dbReference>
<keyword evidence="3 7" id="KW-0547">Nucleotide-binding</keyword>
<dbReference type="EC" id="2.7.7.89" evidence="7"/>
<dbReference type="GO" id="GO:0005829">
    <property type="term" value="C:cytosol"/>
    <property type="evidence" value="ECO:0007669"/>
    <property type="project" value="TreeGrafter"/>
</dbReference>
<dbReference type="AlphaFoldDB" id="A0A2R5F9M6"/>
<reference evidence="10 11" key="1">
    <citation type="journal article" date="2018" name="Environ. Microbiol.">
        <title>Isolation and genomic characterization of Novimethylophilus kurashikiensis gen. nov. sp. nov., a new lanthanide-dependent methylotrophic species of Methylophilaceae.</title>
        <authorList>
            <person name="Lv H."/>
            <person name="Sahin N."/>
            <person name="Tani A."/>
        </authorList>
    </citation>
    <scope>NUCLEOTIDE SEQUENCE [LARGE SCALE GENOMIC DNA]</scope>
    <source>
        <strain evidence="10 11">La2-4</strain>
    </source>
</reference>
<evidence type="ECO:0000256" key="1">
    <source>
        <dbReference type="ARBA" id="ARBA00022679"/>
    </source>
</evidence>
<dbReference type="NCBIfam" id="NF008292">
    <property type="entry name" value="PRK11072.1"/>
    <property type="match status" value="1"/>
</dbReference>
<comment type="catalytic activity">
    <reaction evidence="7">
        <text>[glutamine synthetase]-O(4)-(5'-adenylyl)-L-tyrosine + phosphate = [glutamine synthetase]-L-tyrosine + ADP</text>
        <dbReference type="Rhea" id="RHEA:43716"/>
        <dbReference type="Rhea" id="RHEA-COMP:10660"/>
        <dbReference type="Rhea" id="RHEA-COMP:10661"/>
        <dbReference type="ChEBI" id="CHEBI:43474"/>
        <dbReference type="ChEBI" id="CHEBI:46858"/>
        <dbReference type="ChEBI" id="CHEBI:83624"/>
        <dbReference type="ChEBI" id="CHEBI:456216"/>
        <dbReference type="EC" id="2.7.7.89"/>
    </reaction>
</comment>
<evidence type="ECO:0000259" key="8">
    <source>
        <dbReference type="Pfam" id="PF03710"/>
    </source>
</evidence>
<dbReference type="PANTHER" id="PTHR30621">
    <property type="entry name" value="GLUTAMINE SYNTHETASE ADENYLYLTRANSFERASE"/>
    <property type="match status" value="1"/>
</dbReference>
<dbReference type="SUPFAM" id="SSF81301">
    <property type="entry name" value="Nucleotidyltransferase"/>
    <property type="match status" value="2"/>
</dbReference>
<feature type="domain" description="Glutamate-ammonia ligase adenylyltransferase repeated" evidence="8">
    <location>
        <begin position="67"/>
        <end position="296"/>
    </location>
</feature>
<dbReference type="SUPFAM" id="SSF81593">
    <property type="entry name" value="Nucleotidyltransferase substrate binding subunit/domain"/>
    <property type="match status" value="2"/>
</dbReference>
<evidence type="ECO:0000256" key="4">
    <source>
        <dbReference type="ARBA" id="ARBA00022840"/>
    </source>
</evidence>
<evidence type="ECO:0000313" key="11">
    <source>
        <dbReference type="Proteomes" id="UP000245081"/>
    </source>
</evidence>
<evidence type="ECO:0000256" key="5">
    <source>
        <dbReference type="ARBA" id="ARBA00022842"/>
    </source>
</evidence>
<keyword evidence="4 7" id="KW-0067">ATP-binding</keyword>
<evidence type="ECO:0000256" key="3">
    <source>
        <dbReference type="ARBA" id="ARBA00022741"/>
    </source>
</evidence>
<dbReference type="InterPro" id="IPR043519">
    <property type="entry name" value="NT_sf"/>
</dbReference>
<dbReference type="HAMAP" id="MF_00802">
    <property type="entry name" value="GlnE"/>
    <property type="match status" value="1"/>
</dbReference>
<dbReference type="Gene3D" id="1.20.120.330">
    <property type="entry name" value="Nucleotidyltransferases domain 2"/>
    <property type="match status" value="2"/>
</dbReference>
<comment type="function">
    <text evidence="7">Involved in the regulation of glutamine synthetase GlnA, a key enzyme in the process to assimilate ammonia. When cellular nitrogen levels are high, the C-terminal adenylyl transferase (AT) inactivates GlnA by covalent transfer of an adenylyl group from ATP to specific tyrosine residue of GlnA, thus reducing its activity. Conversely, when nitrogen levels are low, the N-terminal adenylyl removase (AR) activates GlnA by removing the adenylyl group by phosphorolysis, increasing its activity. The regulatory region of GlnE binds the signal transduction protein PII (GlnB) which indicates the nitrogen status of the cell.</text>
</comment>
<dbReference type="Gene3D" id="1.20.120.1510">
    <property type="match status" value="1"/>
</dbReference>
<feature type="region of interest" description="Adenylyl removase" evidence="7">
    <location>
        <begin position="1"/>
        <end position="465"/>
    </location>
</feature>
<evidence type="ECO:0000256" key="7">
    <source>
        <dbReference type="HAMAP-Rule" id="MF_00802"/>
    </source>
</evidence>
<feature type="domain" description="PII-uridylyltransferase/Glutamine-synthetase adenylyltransferase" evidence="9">
    <location>
        <begin position="325"/>
        <end position="463"/>
    </location>
</feature>
<dbReference type="GO" id="GO:0005524">
    <property type="term" value="F:ATP binding"/>
    <property type="evidence" value="ECO:0007669"/>
    <property type="project" value="UniProtKB-UniRule"/>
</dbReference>
<keyword evidence="6 7" id="KW-0511">Multifunctional enzyme</keyword>
<evidence type="ECO:0000313" key="10">
    <source>
        <dbReference type="EMBL" id="GBG14942.1"/>
    </source>
</evidence>
<dbReference type="InterPro" id="IPR005190">
    <property type="entry name" value="GlnE_rpt_dom"/>
</dbReference>
<dbReference type="GO" id="GO:0008882">
    <property type="term" value="F:[glutamate-ammonia-ligase] adenylyltransferase activity"/>
    <property type="evidence" value="ECO:0007669"/>
    <property type="project" value="UniProtKB-UniRule"/>
</dbReference>
<evidence type="ECO:0000256" key="2">
    <source>
        <dbReference type="ARBA" id="ARBA00022695"/>
    </source>
</evidence>
<dbReference type="Pfam" id="PF08335">
    <property type="entry name" value="GlnD_UR_UTase"/>
    <property type="match status" value="1"/>
</dbReference>
<dbReference type="Pfam" id="PF03710">
    <property type="entry name" value="GlnE"/>
    <property type="match status" value="2"/>
</dbReference>
<accession>A0A2R5F9M6</accession>
<proteinExistence type="inferred from homology"/>
<dbReference type="FunFam" id="1.20.120.330:FF:000005">
    <property type="entry name" value="Bifunctional glutamine synthetase adenylyltransferase/adenylyl-removing enzyme"/>
    <property type="match status" value="1"/>
</dbReference>
<organism evidence="10 11">
    <name type="scientific">Novimethylophilus kurashikiensis</name>
    <dbReference type="NCBI Taxonomy" id="1825523"/>
    <lineage>
        <taxon>Bacteria</taxon>
        <taxon>Pseudomonadati</taxon>
        <taxon>Pseudomonadota</taxon>
        <taxon>Betaproteobacteria</taxon>
        <taxon>Nitrosomonadales</taxon>
        <taxon>Methylophilaceae</taxon>
        <taxon>Novimethylophilus</taxon>
    </lineage>
</organism>
<dbReference type="GO" id="GO:0047388">
    <property type="term" value="F:[glutamine synthetase]-adenylyl-L-tyrosine phosphorylase activity"/>
    <property type="evidence" value="ECO:0007669"/>
    <property type="project" value="UniProtKB-EC"/>
</dbReference>
<dbReference type="GO" id="GO:0000287">
    <property type="term" value="F:magnesium ion binding"/>
    <property type="evidence" value="ECO:0007669"/>
    <property type="project" value="UniProtKB-UniRule"/>
</dbReference>
<dbReference type="EC" id="2.7.7.42" evidence="7"/>
<dbReference type="GO" id="GO:0000820">
    <property type="term" value="P:regulation of glutamine family amino acid metabolic process"/>
    <property type="evidence" value="ECO:0007669"/>
    <property type="project" value="UniProtKB-UniRule"/>
</dbReference>
<dbReference type="InterPro" id="IPR023057">
    <property type="entry name" value="GlnE"/>
</dbReference>
<sequence>MALVVIVPDRSDGYSDAYIRSRSFSITHNLTKKCEKTKVMPRTTYESVMPAPQFPSPEQALSHTRFCSPFAARQLDADPSLEAPLLEHLHQPWSADEMKDMLAASELANEDTLKRSLRRLRKHVMLRLIARDLNGLADLAEVVETCTALAEVTVDIAVQRLHAWQGEIYGVPRDELGNAQTMIVVGMGKLGGRELNVSSDIDLIFAYAEDGATDGAKSITNHEYFTRLGRKLIAAIGEITADGFVFRVDMRLRPYGDSGPLVGSFASLEEYYQAQGREWERYAWIKGRVISPEASHNDARELDALLRPFVYRKYLDYGAIASMRDLKAQIEREVARRDMHHNIKLGPGGIREIEFIAQVFQLIRGGKDRELQIRPTLQVLELLTRKGLLPEQTHTELAEAYVFLRDLEHRLQYLNDAQTQLVPEDEESRARLAAGMNYADWPALEAELNRHRSHVERHFSQVFIMSGNGGKHALDALWKGEINEENALAQLEALGYRQPGQILQQLVQFREGARYRQLPELSRMRLDALMPPVIQFAAQQPDPDVTLSRTQTLLEAICRRANYLALLAEYPQALELVSKLCGASPWLAGYLTQHPILLDELLDTRNLYAEPDFAALAAELDKTLTDCGEDVERKLDALRHFKHAQTFRFAAQDLVGRLTLERLSDYLSALADLILDAVIRHAWPGLNRRHRDIPKFAIIGYGKLGGKELGYASDLDLVFLYDDEADDAGVIYARFGQRINNWLNSLTPAGQLYETDLRLRPDGASGLLVSTVAAFAQYQREKAWVWEHQALTRARFCAGDAEIGRAFEQIREDILRSPRDAATLKQEILAMRQKMLDGHPNETELFDLKHDRGGIVDVEFTVQYLVLAHAQQHAEFLGNVGNIALLKRSGELGLIPAELGIQVGDAYRAYRTEQHAQRLQGVEKARTAPEKYAEQRAAVRRLWEAVFNSAPSA</sequence>
<feature type="region of interest" description="Adenylyl transferase" evidence="7">
    <location>
        <begin position="466"/>
        <end position="953"/>
    </location>
</feature>
<dbReference type="FunFam" id="3.30.460.10:FF:000009">
    <property type="entry name" value="Bifunctional glutamine synthetase adenylyltransferase/adenylyl-removing enzyme"/>
    <property type="match status" value="1"/>
</dbReference>
<dbReference type="CDD" id="cd05401">
    <property type="entry name" value="NT_GlnE_GlnD_like"/>
    <property type="match status" value="2"/>
</dbReference>
<evidence type="ECO:0000259" key="9">
    <source>
        <dbReference type="Pfam" id="PF08335"/>
    </source>
</evidence>
<comment type="catalytic activity">
    <reaction evidence="7">
        <text>[glutamine synthetase]-L-tyrosine + ATP = [glutamine synthetase]-O(4)-(5'-adenylyl)-L-tyrosine + diphosphate</text>
        <dbReference type="Rhea" id="RHEA:18589"/>
        <dbReference type="Rhea" id="RHEA-COMP:10660"/>
        <dbReference type="Rhea" id="RHEA-COMP:10661"/>
        <dbReference type="ChEBI" id="CHEBI:30616"/>
        <dbReference type="ChEBI" id="CHEBI:33019"/>
        <dbReference type="ChEBI" id="CHEBI:46858"/>
        <dbReference type="ChEBI" id="CHEBI:83624"/>
        <dbReference type="EC" id="2.7.7.42"/>
    </reaction>
</comment>
<comment type="cofactor">
    <cofactor evidence="7">
        <name>Mg(2+)</name>
        <dbReference type="ChEBI" id="CHEBI:18420"/>
    </cofactor>
</comment>
<keyword evidence="1 7" id="KW-0808">Transferase</keyword>
<keyword evidence="5 7" id="KW-0460">Magnesium</keyword>
<comment type="similarity">
    <text evidence="7">Belongs to the GlnE family.</text>
</comment>
<name>A0A2R5F9M6_9PROT</name>
<dbReference type="Gene3D" id="3.30.460.10">
    <property type="entry name" value="Beta Polymerase, domain 2"/>
    <property type="match status" value="2"/>
</dbReference>
<protein>
    <recommendedName>
        <fullName evidence="7">Bifunctional glutamine synthetase adenylyltransferase/adenylyl-removing enzyme</fullName>
    </recommendedName>
    <alternativeName>
        <fullName evidence="7">ATP:glutamine synthetase adenylyltransferase</fullName>
    </alternativeName>
    <alternativeName>
        <fullName evidence="7">ATase</fullName>
    </alternativeName>
    <domain>
        <recommendedName>
            <fullName evidence="7">Glutamine synthetase adenylyl-L-tyrosine phosphorylase</fullName>
            <ecNumber evidence="7">2.7.7.89</ecNumber>
        </recommendedName>
        <alternativeName>
            <fullName evidence="7">Adenylyl removase</fullName>
            <shortName evidence="7">AR</shortName>
            <shortName evidence="7">AT-N</shortName>
        </alternativeName>
    </domain>
    <domain>
        <recommendedName>
            <fullName evidence="7">Glutamine synthetase adenylyl transferase</fullName>
            <ecNumber evidence="7">2.7.7.42</ecNumber>
        </recommendedName>
        <alternativeName>
            <fullName evidence="7">Adenylyl transferase</fullName>
            <shortName evidence="7">AT</shortName>
            <shortName evidence="7">AT-C</shortName>
        </alternativeName>
    </domain>
</protein>
<dbReference type="Proteomes" id="UP000245081">
    <property type="component" value="Unassembled WGS sequence"/>
</dbReference>
<keyword evidence="2 7" id="KW-0548">Nucleotidyltransferase</keyword>
<keyword evidence="11" id="KW-1185">Reference proteome</keyword>
<comment type="caution">
    <text evidence="10">The sequence shown here is derived from an EMBL/GenBank/DDBJ whole genome shotgun (WGS) entry which is preliminary data.</text>
</comment>